<comment type="caution">
    <text evidence="1">The sequence shown here is derived from an EMBL/GenBank/DDBJ whole genome shotgun (WGS) entry which is preliminary data.</text>
</comment>
<protein>
    <recommendedName>
        <fullName evidence="2">HK97 gp10 family phage protein</fullName>
    </recommendedName>
</protein>
<dbReference type="AlphaFoldDB" id="A0A0F9FP93"/>
<organism evidence="1">
    <name type="scientific">marine sediment metagenome</name>
    <dbReference type="NCBI Taxonomy" id="412755"/>
    <lineage>
        <taxon>unclassified sequences</taxon>
        <taxon>metagenomes</taxon>
        <taxon>ecological metagenomes</taxon>
    </lineage>
</organism>
<proteinExistence type="predicted"/>
<reference evidence="1" key="1">
    <citation type="journal article" date="2015" name="Nature">
        <title>Complex archaea that bridge the gap between prokaryotes and eukaryotes.</title>
        <authorList>
            <person name="Spang A."/>
            <person name="Saw J.H."/>
            <person name="Jorgensen S.L."/>
            <person name="Zaremba-Niedzwiedzka K."/>
            <person name="Martijn J."/>
            <person name="Lind A.E."/>
            <person name="van Eijk R."/>
            <person name="Schleper C."/>
            <person name="Guy L."/>
            <person name="Ettema T.J."/>
        </authorList>
    </citation>
    <scope>NUCLEOTIDE SEQUENCE</scope>
</reference>
<accession>A0A0F9FP93</accession>
<evidence type="ECO:0000313" key="1">
    <source>
        <dbReference type="EMBL" id="KKL59125.1"/>
    </source>
</evidence>
<dbReference type="EMBL" id="LAZR01029595">
    <property type="protein sequence ID" value="KKL59125.1"/>
    <property type="molecule type" value="Genomic_DNA"/>
</dbReference>
<sequence length="124" mass="13701">LRKAIPKGLRVFAVELRRRTETRGRSLGGVHRHAVKGGVKQFAKADRAGVKLMASKSPAILGAEYGSKQWAQFPRWRGNQFSDQPGSTVGYMLHPAMRDYLPTAEEQLADVILEAIADEIEATI</sequence>
<name>A0A0F9FP93_9ZZZZ</name>
<feature type="non-terminal residue" evidence="1">
    <location>
        <position position="1"/>
    </location>
</feature>
<evidence type="ECO:0008006" key="2">
    <source>
        <dbReference type="Google" id="ProtNLM"/>
    </source>
</evidence>
<gene>
    <name evidence="1" type="ORF">LCGC14_2218510</name>
</gene>